<dbReference type="GeneID" id="63797272"/>
<evidence type="ECO:0000259" key="22">
    <source>
        <dbReference type="PROSITE" id="PS51767"/>
    </source>
</evidence>
<dbReference type="InterPro" id="IPR001969">
    <property type="entry name" value="Aspartic_peptidase_AS"/>
</dbReference>
<dbReference type="InterPro" id="IPR002305">
    <property type="entry name" value="aa-tRNA-synth_Ic"/>
</dbReference>
<evidence type="ECO:0000313" key="24">
    <source>
        <dbReference type="Proteomes" id="UP000249363"/>
    </source>
</evidence>
<dbReference type="PROSITE" id="PS00141">
    <property type="entry name" value="ASP_PROTEASE"/>
    <property type="match status" value="1"/>
</dbReference>
<feature type="region of interest" description="Disordered" evidence="21">
    <location>
        <begin position="56"/>
        <end position="88"/>
    </location>
</feature>
<keyword evidence="14" id="KW-0472">Membrane</keyword>
<dbReference type="RefSeq" id="XP_040736560.1">
    <property type="nucleotide sequence ID" value="XM_040880821.1"/>
</dbReference>
<evidence type="ECO:0000256" key="19">
    <source>
        <dbReference type="ARBA" id="ARBA00042916"/>
    </source>
</evidence>
<dbReference type="InterPro" id="IPR021109">
    <property type="entry name" value="Peptidase_aspartic_dom_sf"/>
</dbReference>
<dbReference type="GO" id="GO:0016020">
    <property type="term" value="C:membrane"/>
    <property type="evidence" value="ECO:0007669"/>
    <property type="project" value="UniProtKB-SubCell"/>
</dbReference>
<evidence type="ECO:0000256" key="6">
    <source>
        <dbReference type="ARBA" id="ARBA00022598"/>
    </source>
</evidence>
<dbReference type="Pfam" id="PF00579">
    <property type="entry name" value="tRNA-synt_1b"/>
    <property type="match status" value="1"/>
</dbReference>
<dbReference type="GO" id="GO:0070183">
    <property type="term" value="P:mitochondrial tryptophanyl-tRNA aminoacylation"/>
    <property type="evidence" value="ECO:0007669"/>
    <property type="project" value="TreeGrafter"/>
</dbReference>
<reference evidence="23 24" key="1">
    <citation type="journal article" date="2017" name="Biotechnol. Biofuels">
        <title>Differential beta-glucosidase expression as a function of carbon source availability in Talaromyces amestolkiae: a genomic and proteomic approach.</title>
        <authorList>
            <person name="de Eugenio L.I."/>
            <person name="Mendez-Liter J.A."/>
            <person name="Nieto-Dominguez M."/>
            <person name="Alonso L."/>
            <person name="Gil-Munoz J."/>
            <person name="Barriuso J."/>
            <person name="Prieto A."/>
            <person name="Martinez M.J."/>
        </authorList>
    </citation>
    <scope>NUCLEOTIDE SEQUENCE [LARGE SCALE GENOMIC DNA]</scope>
    <source>
        <strain evidence="23 24">CIB</strain>
    </source>
</reference>
<dbReference type="Pfam" id="PF00338">
    <property type="entry name" value="Ribosomal_S10"/>
    <property type="match status" value="1"/>
</dbReference>
<dbReference type="SUPFAM" id="SSF52374">
    <property type="entry name" value="Nucleotidylyl transferase"/>
    <property type="match status" value="1"/>
</dbReference>
<dbReference type="GO" id="GO:0003735">
    <property type="term" value="F:structural constituent of ribosome"/>
    <property type="evidence" value="ECO:0007669"/>
    <property type="project" value="InterPro"/>
</dbReference>
<evidence type="ECO:0000256" key="8">
    <source>
        <dbReference type="ARBA" id="ARBA00022741"/>
    </source>
</evidence>
<dbReference type="PRINTS" id="PR01039">
    <property type="entry name" value="TRNASYNTHTRP"/>
</dbReference>
<evidence type="ECO:0000256" key="4">
    <source>
        <dbReference type="ARBA" id="ARBA00007102"/>
    </source>
</evidence>
<evidence type="ECO:0000256" key="16">
    <source>
        <dbReference type="ARBA" id="ARBA00023274"/>
    </source>
</evidence>
<dbReference type="SUPFAM" id="SSF54999">
    <property type="entry name" value="Ribosomal protein S10"/>
    <property type="match status" value="1"/>
</dbReference>
<evidence type="ECO:0000256" key="3">
    <source>
        <dbReference type="ARBA" id="ARBA00005594"/>
    </source>
</evidence>
<dbReference type="FunFam" id="1.10.240.10:FF:000002">
    <property type="entry name" value="Tryptophan--tRNA ligase"/>
    <property type="match status" value="1"/>
</dbReference>
<dbReference type="InterPro" id="IPR036838">
    <property type="entry name" value="Ribosomal_uS10_dom_sf"/>
</dbReference>
<comment type="subcellular location">
    <subcellularLocation>
        <location evidence="2">Membrane</location>
    </subcellularLocation>
    <subcellularLocation>
        <location evidence="1">Mitochondrion</location>
    </subcellularLocation>
</comment>
<dbReference type="InterPro" id="IPR033876">
    <property type="entry name" value="SAP-like"/>
</dbReference>
<evidence type="ECO:0000256" key="13">
    <source>
        <dbReference type="ARBA" id="ARBA00022980"/>
    </source>
</evidence>
<dbReference type="GO" id="GO:0004830">
    <property type="term" value="F:tryptophan-tRNA ligase activity"/>
    <property type="evidence" value="ECO:0007669"/>
    <property type="project" value="UniProtKB-EC"/>
</dbReference>
<keyword evidence="11" id="KW-0067">ATP-binding</keyword>
<dbReference type="InterPro" id="IPR027486">
    <property type="entry name" value="Ribosomal_uS10_dom"/>
</dbReference>
<name>A0A364L8A3_TALAM</name>
<keyword evidence="9" id="KW-0064">Aspartyl protease</keyword>
<comment type="similarity">
    <text evidence="3">Belongs to the class-I aminoacyl-tRNA synthetase family.</text>
</comment>
<keyword evidence="13" id="KW-0689">Ribosomal protein</keyword>
<dbReference type="GO" id="GO:0005524">
    <property type="term" value="F:ATP binding"/>
    <property type="evidence" value="ECO:0007669"/>
    <property type="project" value="UniProtKB-KW"/>
</dbReference>
<dbReference type="CDD" id="cd05474">
    <property type="entry name" value="SAP_like"/>
    <property type="match status" value="1"/>
</dbReference>
<dbReference type="GO" id="GO:0005759">
    <property type="term" value="C:mitochondrial matrix"/>
    <property type="evidence" value="ECO:0007669"/>
    <property type="project" value="TreeGrafter"/>
</dbReference>
<dbReference type="HAMAP" id="MF_00508">
    <property type="entry name" value="Ribosomal_uS10"/>
    <property type="match status" value="1"/>
</dbReference>
<comment type="caution">
    <text evidence="23">The sequence shown here is derived from an EMBL/GenBank/DDBJ whole genome shotgun (WGS) entry which is preliminary data.</text>
</comment>
<keyword evidence="8" id="KW-0547">Nucleotide-binding</keyword>
<organism evidence="23 24">
    <name type="scientific">Talaromyces amestolkiae</name>
    <dbReference type="NCBI Taxonomy" id="1196081"/>
    <lineage>
        <taxon>Eukaryota</taxon>
        <taxon>Fungi</taxon>
        <taxon>Dikarya</taxon>
        <taxon>Ascomycota</taxon>
        <taxon>Pezizomycotina</taxon>
        <taxon>Eurotiomycetes</taxon>
        <taxon>Eurotiomycetidae</taxon>
        <taxon>Eurotiales</taxon>
        <taxon>Trichocomaceae</taxon>
        <taxon>Talaromyces</taxon>
        <taxon>Talaromyces sect. Talaromyces</taxon>
    </lineage>
</organism>
<dbReference type="GO" id="GO:1990904">
    <property type="term" value="C:ribonucleoprotein complex"/>
    <property type="evidence" value="ECO:0007669"/>
    <property type="project" value="UniProtKB-KW"/>
</dbReference>
<dbReference type="GO" id="GO:0006508">
    <property type="term" value="P:proteolysis"/>
    <property type="evidence" value="ECO:0007669"/>
    <property type="project" value="UniProtKB-KW"/>
</dbReference>
<dbReference type="Gene3D" id="3.40.50.620">
    <property type="entry name" value="HUPs"/>
    <property type="match status" value="1"/>
</dbReference>
<dbReference type="NCBIfam" id="TIGR00233">
    <property type="entry name" value="trpS"/>
    <property type="match status" value="1"/>
</dbReference>
<dbReference type="PANTHER" id="PTHR43766:SF1">
    <property type="entry name" value="TRYPTOPHAN--TRNA LIGASE, MITOCHONDRIAL"/>
    <property type="match status" value="1"/>
</dbReference>
<dbReference type="EMBL" id="MIKG01000018">
    <property type="protein sequence ID" value="RAO72045.1"/>
    <property type="molecule type" value="Genomic_DNA"/>
</dbReference>
<keyword evidence="16" id="KW-0687">Ribonucleoprotein</keyword>
<evidence type="ECO:0000256" key="2">
    <source>
        <dbReference type="ARBA" id="ARBA00004370"/>
    </source>
</evidence>
<keyword evidence="10" id="KW-0378">Hydrolase</keyword>
<protein>
    <recommendedName>
        <fullName evidence="18">Small ribosomal subunit protein uS10m</fullName>
        <ecNumber evidence="5">6.1.1.2</ecNumber>
    </recommendedName>
    <alternativeName>
        <fullName evidence="19">37S ribosomal protein S10, mitochondrial</fullName>
    </alternativeName>
    <alternativeName>
        <fullName evidence="20">Mitochondrial ribosomal small subunit protein 10</fullName>
    </alternativeName>
    <alternativeName>
        <fullName evidence="17">Tryptophanyl-tRNA synthetase</fullName>
    </alternativeName>
</protein>
<evidence type="ECO:0000256" key="9">
    <source>
        <dbReference type="ARBA" id="ARBA00022750"/>
    </source>
</evidence>
<dbReference type="InterPro" id="IPR050203">
    <property type="entry name" value="Trp-tRNA_synthetase"/>
</dbReference>
<evidence type="ECO:0000256" key="15">
    <source>
        <dbReference type="ARBA" id="ARBA00023146"/>
    </source>
</evidence>
<keyword evidence="6" id="KW-0436">Ligase</keyword>
<dbReference type="Gene3D" id="1.10.240.10">
    <property type="entry name" value="Tyrosyl-Transfer RNA Synthetase"/>
    <property type="match status" value="1"/>
</dbReference>
<dbReference type="FunFam" id="3.30.70.600:FF:000003">
    <property type="entry name" value="30S ribosomal protein S10"/>
    <property type="match status" value="1"/>
</dbReference>
<dbReference type="PROSITE" id="PS51767">
    <property type="entry name" value="PEPTIDASE_A1"/>
    <property type="match status" value="1"/>
</dbReference>
<dbReference type="PANTHER" id="PTHR43766">
    <property type="entry name" value="TRYPTOPHAN--TRNA LIGASE, MITOCHONDRIAL"/>
    <property type="match status" value="1"/>
</dbReference>
<evidence type="ECO:0000256" key="21">
    <source>
        <dbReference type="SAM" id="MobiDB-lite"/>
    </source>
</evidence>
<accession>A0A364L8A3</accession>
<dbReference type="GO" id="GO:0005840">
    <property type="term" value="C:ribosome"/>
    <property type="evidence" value="ECO:0007669"/>
    <property type="project" value="UniProtKB-KW"/>
</dbReference>
<dbReference type="InterPro" id="IPR002306">
    <property type="entry name" value="Trp-tRNA-ligase"/>
</dbReference>
<evidence type="ECO:0000256" key="18">
    <source>
        <dbReference type="ARBA" id="ARBA00035261"/>
    </source>
</evidence>
<dbReference type="FunFam" id="2.40.70.10:FF:000068">
    <property type="entry name" value="Aspartic-type endopeptidase (OpsB)"/>
    <property type="match status" value="1"/>
</dbReference>
<dbReference type="InterPro" id="IPR014729">
    <property type="entry name" value="Rossmann-like_a/b/a_fold"/>
</dbReference>
<evidence type="ECO:0000313" key="23">
    <source>
        <dbReference type="EMBL" id="RAO72045.1"/>
    </source>
</evidence>
<dbReference type="Pfam" id="PF00026">
    <property type="entry name" value="Asp"/>
    <property type="match status" value="1"/>
</dbReference>
<evidence type="ECO:0000256" key="14">
    <source>
        <dbReference type="ARBA" id="ARBA00023136"/>
    </source>
</evidence>
<keyword evidence="7" id="KW-0645">Protease</keyword>
<evidence type="ECO:0000256" key="12">
    <source>
        <dbReference type="ARBA" id="ARBA00022917"/>
    </source>
</evidence>
<keyword evidence="15" id="KW-0030">Aminoacyl-tRNA synthetase</keyword>
<keyword evidence="24" id="KW-1185">Reference proteome</keyword>
<dbReference type="SUPFAM" id="SSF50630">
    <property type="entry name" value="Acid proteases"/>
    <property type="match status" value="1"/>
</dbReference>
<evidence type="ECO:0000256" key="1">
    <source>
        <dbReference type="ARBA" id="ARBA00004173"/>
    </source>
</evidence>
<evidence type="ECO:0000256" key="10">
    <source>
        <dbReference type="ARBA" id="ARBA00022801"/>
    </source>
</evidence>
<dbReference type="Proteomes" id="UP000249363">
    <property type="component" value="Unassembled WGS sequence"/>
</dbReference>
<evidence type="ECO:0000256" key="20">
    <source>
        <dbReference type="ARBA" id="ARBA00078476"/>
    </source>
</evidence>
<dbReference type="GO" id="GO:0004190">
    <property type="term" value="F:aspartic-type endopeptidase activity"/>
    <property type="evidence" value="ECO:0007669"/>
    <property type="project" value="UniProtKB-KW"/>
</dbReference>
<feature type="domain" description="Peptidase A1" evidence="22">
    <location>
        <begin position="515"/>
        <end position="850"/>
    </location>
</feature>
<evidence type="ECO:0000256" key="17">
    <source>
        <dbReference type="ARBA" id="ARBA00030268"/>
    </source>
</evidence>
<dbReference type="SMART" id="SM01403">
    <property type="entry name" value="Ribosomal_S10"/>
    <property type="match status" value="1"/>
</dbReference>
<evidence type="ECO:0000256" key="11">
    <source>
        <dbReference type="ARBA" id="ARBA00022840"/>
    </source>
</evidence>
<dbReference type="AlphaFoldDB" id="A0A364L8A3"/>
<gene>
    <name evidence="23" type="ORF">BHQ10_008057</name>
</gene>
<keyword evidence="12" id="KW-0648">Protein biosynthesis</keyword>
<proteinExistence type="inferred from homology"/>
<dbReference type="EC" id="6.1.1.2" evidence="5"/>
<dbReference type="OrthoDB" id="15808at2759"/>
<dbReference type="InterPro" id="IPR033121">
    <property type="entry name" value="PEPTIDASE_A1"/>
</dbReference>
<evidence type="ECO:0000256" key="7">
    <source>
        <dbReference type="ARBA" id="ARBA00022670"/>
    </source>
</evidence>
<comment type="similarity">
    <text evidence="4">Belongs to the universal ribosomal protein uS10 family.</text>
</comment>
<feature type="compositionally biased region" description="Low complexity" evidence="21">
    <location>
        <begin position="56"/>
        <end position="68"/>
    </location>
</feature>
<dbReference type="InterPro" id="IPR001848">
    <property type="entry name" value="Ribosomal_uS10"/>
</dbReference>
<dbReference type="Gene3D" id="2.40.70.10">
    <property type="entry name" value="Acid Proteases"/>
    <property type="match status" value="2"/>
</dbReference>
<dbReference type="Gene3D" id="3.30.70.600">
    <property type="entry name" value="Ribosomal protein S10 domain"/>
    <property type="match status" value="1"/>
</dbReference>
<evidence type="ECO:0000256" key="5">
    <source>
        <dbReference type="ARBA" id="ARBA00013161"/>
    </source>
</evidence>
<sequence>MLSRAIFRPTYAALQAARSTRHLATTSDQAPTNTHDLIKEISQLAEDNKASIPEIPAEASQSSAESPQTSKTIPAKQWPQRLKDVSQGSRLPRSVQALYLRPLRRKAEHGLPVCDLQLRSYSVRNVEFFADFAIRAAYYLNLPVSGPVPLPRIVERWTVPRSNFVHKKSQENFERITLRRLIQIKDGHPETVQLWLAFLRRHAFYGVGMKANVFDFDDLDVAGRLDATADDVDKTLEPYFAQFGQRHDAKEKQPMVEQINRNQSPHELRQRRKESFAMLLAIGLDPSKSILFYQSDVSAHAELMWVLSAVASMGYLSRMTQWKSKLHLPEDVELDNDTAKSKLRLGLFSYPVLQAADILVHGATHVPVGEDQKQHIEFTRYTANSFNHRFDTDLFPAPEALISPARRVMSLRDPIHKMSKSEEDKRSTILLNDAVKDVQQKIKQAVTDSEPGISYDPIRRPGISNLIEILSHLEEPNGRSCEEIASEFRSTRIKAFKDHVEMTINAHVQPIRERFLEIMSKDEIENGYLQEIAAQGAARARINANSTMKAVREAMGFKSDQCASSGTYDASSSSTYEYVSSDFNISYVDGTGAAGDYVTDTLTIGGSSVSSFQFGIGYTSSSNIGVLGIGYTANEIQVNRDGEAAYANLPSALVKKGLINSNAYSLWLNDLDANTGSILFGGVDSGKYSGELKTLPIQKIYGEYAEFLVIMTGVALQNSSSDHSYSSDELPATVLLDSGTSLTYLPDTIVEDIYNDLGVVYESSTGTGYVPCSMMNENINITYTFTSPSIPIGIKELVLEDGSGLTFNDGTPACVFGIVPAGDSTATLGDTFLRSAYVVYDLANNEISLAPTRFNSTEENILEITNGTSAVPGATAVANPVTTAATGAGAAWTVSSTSVTSTSKSGASRNMVSSVPRHFALGAAGAGILLAL</sequence>
<dbReference type="STRING" id="1196081.A0A364L8A3"/>